<evidence type="ECO:0000256" key="1">
    <source>
        <dbReference type="SAM" id="MobiDB-lite"/>
    </source>
</evidence>
<evidence type="ECO:0000313" key="2">
    <source>
        <dbReference type="EMBL" id="MED6164189.1"/>
    </source>
</evidence>
<feature type="region of interest" description="Disordered" evidence="1">
    <location>
        <begin position="136"/>
        <end position="157"/>
    </location>
</feature>
<proteinExistence type="predicted"/>
<feature type="compositionally biased region" description="Basic residues" evidence="1">
    <location>
        <begin position="113"/>
        <end position="123"/>
    </location>
</feature>
<accession>A0ABU6UTL2</accession>
<sequence>MVLCHEQVDRISSRYILDRWSKKVKRNHTSIRSSYDEPVLDEKGVLYKGLLDHSIEMSEFGSESKGLAAILHRAYDKAYAEMVDFKTKEKDGKTVTTQQEGSLDGMNDLHSPTRVRSRGRPRKRLGSNLEKQIAISSNKKKRKALTEVNVENSTTFD</sequence>
<reference evidence="2 3" key="1">
    <citation type="journal article" date="2023" name="Plants (Basel)">
        <title>Bridging the Gap: Combining Genomics and Transcriptomics Approaches to Understand Stylosanthes scabra, an Orphan Legume from the Brazilian Caatinga.</title>
        <authorList>
            <person name="Ferreira-Neto J.R.C."/>
            <person name="da Silva M.D."/>
            <person name="Binneck E."/>
            <person name="de Melo N.F."/>
            <person name="da Silva R.H."/>
            <person name="de Melo A.L.T.M."/>
            <person name="Pandolfi V."/>
            <person name="Bustamante F.O."/>
            <person name="Brasileiro-Vidal A.C."/>
            <person name="Benko-Iseppon A.M."/>
        </authorList>
    </citation>
    <scope>NUCLEOTIDE SEQUENCE [LARGE SCALE GENOMIC DNA]</scope>
    <source>
        <tissue evidence="2">Leaves</tissue>
    </source>
</reference>
<gene>
    <name evidence="2" type="ORF">PIB30_087300</name>
</gene>
<evidence type="ECO:0000313" key="3">
    <source>
        <dbReference type="Proteomes" id="UP001341840"/>
    </source>
</evidence>
<feature type="region of interest" description="Disordered" evidence="1">
    <location>
        <begin position="89"/>
        <end position="123"/>
    </location>
</feature>
<organism evidence="2 3">
    <name type="scientific">Stylosanthes scabra</name>
    <dbReference type="NCBI Taxonomy" id="79078"/>
    <lineage>
        <taxon>Eukaryota</taxon>
        <taxon>Viridiplantae</taxon>
        <taxon>Streptophyta</taxon>
        <taxon>Embryophyta</taxon>
        <taxon>Tracheophyta</taxon>
        <taxon>Spermatophyta</taxon>
        <taxon>Magnoliopsida</taxon>
        <taxon>eudicotyledons</taxon>
        <taxon>Gunneridae</taxon>
        <taxon>Pentapetalae</taxon>
        <taxon>rosids</taxon>
        <taxon>fabids</taxon>
        <taxon>Fabales</taxon>
        <taxon>Fabaceae</taxon>
        <taxon>Papilionoideae</taxon>
        <taxon>50 kb inversion clade</taxon>
        <taxon>dalbergioids sensu lato</taxon>
        <taxon>Dalbergieae</taxon>
        <taxon>Pterocarpus clade</taxon>
        <taxon>Stylosanthes</taxon>
    </lineage>
</organism>
<comment type="caution">
    <text evidence="2">The sequence shown here is derived from an EMBL/GenBank/DDBJ whole genome shotgun (WGS) entry which is preliminary data.</text>
</comment>
<protein>
    <recommendedName>
        <fullName evidence="4">Protein FAR1-RELATED SEQUENCE</fullName>
    </recommendedName>
</protein>
<evidence type="ECO:0008006" key="4">
    <source>
        <dbReference type="Google" id="ProtNLM"/>
    </source>
</evidence>
<name>A0ABU6UTL2_9FABA</name>
<dbReference type="EMBL" id="JASCZI010122360">
    <property type="protein sequence ID" value="MED6164189.1"/>
    <property type="molecule type" value="Genomic_DNA"/>
</dbReference>
<keyword evidence="3" id="KW-1185">Reference proteome</keyword>
<dbReference type="Proteomes" id="UP001341840">
    <property type="component" value="Unassembled WGS sequence"/>
</dbReference>